<evidence type="ECO:0000256" key="2">
    <source>
        <dbReference type="ARBA" id="ARBA00006752"/>
    </source>
</evidence>
<dbReference type="InParanoid" id="G3W1M0"/>
<dbReference type="InterPro" id="IPR043129">
    <property type="entry name" value="ATPase_NBD"/>
</dbReference>
<comment type="similarity">
    <text evidence="2 4">Belongs to the actin family.</text>
</comment>
<dbReference type="SUPFAM" id="SSF53067">
    <property type="entry name" value="Actin-like ATPase domain"/>
    <property type="match status" value="2"/>
</dbReference>
<gene>
    <name evidence="5" type="primary">LOC100914671</name>
</gene>
<accession>G3W1M0</accession>
<dbReference type="FunFam" id="3.90.640.10:FF:000007">
    <property type="entry name" value="Actin like 7B"/>
    <property type="match status" value="1"/>
</dbReference>
<reference evidence="5" key="2">
    <citation type="submission" date="2025-08" db="UniProtKB">
        <authorList>
            <consortium name="Ensembl"/>
        </authorList>
    </citation>
    <scope>IDENTIFICATION</scope>
</reference>
<dbReference type="eggNOG" id="KOG0676">
    <property type="taxonomic scope" value="Eukaryota"/>
</dbReference>
<dbReference type="AlphaFoldDB" id="G3W1M0"/>
<dbReference type="Gene3D" id="3.90.640.10">
    <property type="entry name" value="Actin, Chain A, domain 4"/>
    <property type="match status" value="1"/>
</dbReference>
<dbReference type="PRINTS" id="PR00190">
    <property type="entry name" value="ACTIN"/>
</dbReference>
<dbReference type="FunFam" id="3.30.420.40:FF:000002">
    <property type="entry name" value="Muscle actin"/>
    <property type="match status" value="1"/>
</dbReference>
<dbReference type="GO" id="GO:0005856">
    <property type="term" value="C:cytoskeleton"/>
    <property type="evidence" value="ECO:0007669"/>
    <property type="project" value="UniProtKB-SubCell"/>
</dbReference>
<dbReference type="PANTHER" id="PTHR11937">
    <property type="entry name" value="ACTIN"/>
    <property type="match status" value="1"/>
</dbReference>
<evidence type="ECO:0000313" key="5">
    <source>
        <dbReference type="Ensembl" id="ENSSHAP00000009325.1"/>
    </source>
</evidence>
<dbReference type="STRING" id="9305.ENSSHAP00000009325"/>
<evidence type="ECO:0000256" key="1">
    <source>
        <dbReference type="ARBA" id="ARBA00004245"/>
    </source>
</evidence>
<keyword evidence="3" id="KW-0963">Cytoplasm</keyword>
<name>G3W1M0_SARHA</name>
<keyword evidence="6" id="KW-1185">Reference proteome</keyword>
<evidence type="ECO:0000256" key="3">
    <source>
        <dbReference type="ARBA" id="ARBA00023212"/>
    </source>
</evidence>
<dbReference type="KEGG" id="shr:100914671"/>
<keyword evidence="3" id="KW-0206">Cytoskeleton</keyword>
<dbReference type="OMA" id="WIYDYEY"/>
<dbReference type="HOGENOM" id="CLU_027965_0_2_1"/>
<dbReference type="Pfam" id="PF00022">
    <property type="entry name" value="Actin"/>
    <property type="match status" value="1"/>
</dbReference>
<dbReference type="InterPro" id="IPR004000">
    <property type="entry name" value="Actin"/>
</dbReference>
<evidence type="ECO:0000256" key="4">
    <source>
        <dbReference type="RuleBase" id="RU000487"/>
    </source>
</evidence>
<reference evidence="5" key="3">
    <citation type="submission" date="2025-09" db="UniProtKB">
        <authorList>
            <consortium name="Ensembl"/>
        </authorList>
    </citation>
    <scope>IDENTIFICATION</scope>
</reference>
<protein>
    <submittedName>
        <fullName evidence="5">Uncharacterized protein</fullName>
    </submittedName>
</protein>
<evidence type="ECO:0000313" key="6">
    <source>
        <dbReference type="Proteomes" id="UP000007648"/>
    </source>
</evidence>
<dbReference type="OrthoDB" id="9441077at2759"/>
<dbReference type="GeneID" id="100914671"/>
<dbReference type="Ensembl" id="ENSSHAT00000009406.2">
    <property type="protein sequence ID" value="ENSSHAP00000009325.1"/>
    <property type="gene ID" value="ENSSHAG00000008066.2"/>
</dbReference>
<sequence>MVINAWGCQSQTSTKKWGEAKDSLAVIFDGGSRYFRVGYGGERAPRFVFPCVVGRYKKQNVMHGLDEKDTFIGDEVTDNWRKLTVKYPVEQGIVTNWEDMEKIWHHAFYNVLRVDPEQHPLLVTESITNPKANKEKLVEIMFETFGVPALYVAIQDILSLFSSGRTTGFVVNSGDEATYHVAINGGYIMSGTIMNLEVSGQDLSTYLMKLLSDKGYSLKTRAEWEMVRDIKEKLCYVALDYREEMDTEESSIQKKYKLPDGRDITVGKERFLCPEALFEPSVLGVPFPGLHKNIYESLIKHDFEIRKIFYVNTILCGGNMSFPGMGERVAKEIKEQAPKMTKIKVVVPAECRFSSWFGGSLLTTLNSFQHMWIYDYEYEDCGSSIIHQRQF</sequence>
<comment type="subcellular location">
    <subcellularLocation>
        <location evidence="1">Cytoplasm</location>
        <location evidence="1">Cytoskeleton</location>
    </subcellularLocation>
</comment>
<reference evidence="5 6" key="1">
    <citation type="journal article" date="2011" name="Proc. Natl. Acad. Sci. U.S.A.">
        <title>Genetic diversity and population structure of the endangered marsupial Sarcophilus harrisii (Tasmanian devil).</title>
        <authorList>
            <person name="Miller W."/>
            <person name="Hayes V.M."/>
            <person name="Ratan A."/>
            <person name="Petersen D.C."/>
            <person name="Wittekindt N.E."/>
            <person name="Miller J."/>
            <person name="Walenz B."/>
            <person name="Knight J."/>
            <person name="Qi J."/>
            <person name="Zhao F."/>
            <person name="Wang Q."/>
            <person name="Bedoya-Reina O.C."/>
            <person name="Katiyar N."/>
            <person name="Tomsho L.P."/>
            <person name="Kasson L.M."/>
            <person name="Hardie R.A."/>
            <person name="Woodbridge P."/>
            <person name="Tindall E.A."/>
            <person name="Bertelsen M.F."/>
            <person name="Dixon D."/>
            <person name="Pyecroft S."/>
            <person name="Helgen K.M."/>
            <person name="Lesk A.M."/>
            <person name="Pringle T.H."/>
            <person name="Patterson N."/>
            <person name="Zhang Y."/>
            <person name="Kreiss A."/>
            <person name="Woods G.M."/>
            <person name="Jones M.E."/>
            <person name="Schuster S.C."/>
        </authorList>
    </citation>
    <scope>NUCLEOTIDE SEQUENCE [LARGE SCALE GENOMIC DNA]</scope>
</reference>
<dbReference type="Gene3D" id="3.30.420.40">
    <property type="match status" value="2"/>
</dbReference>
<dbReference type="RefSeq" id="XP_023362431.1">
    <property type="nucleotide sequence ID" value="XM_023506663.2"/>
</dbReference>
<dbReference type="GeneTree" id="ENSGT00940000165270"/>
<organism evidence="5 6">
    <name type="scientific">Sarcophilus harrisii</name>
    <name type="common">Tasmanian devil</name>
    <name type="synonym">Sarcophilus laniarius</name>
    <dbReference type="NCBI Taxonomy" id="9305"/>
    <lineage>
        <taxon>Eukaryota</taxon>
        <taxon>Metazoa</taxon>
        <taxon>Chordata</taxon>
        <taxon>Craniata</taxon>
        <taxon>Vertebrata</taxon>
        <taxon>Euteleostomi</taxon>
        <taxon>Mammalia</taxon>
        <taxon>Metatheria</taxon>
        <taxon>Dasyuromorphia</taxon>
        <taxon>Dasyuridae</taxon>
        <taxon>Sarcophilus</taxon>
    </lineage>
</organism>
<dbReference type="Proteomes" id="UP000007648">
    <property type="component" value="Unassembled WGS sequence"/>
</dbReference>
<proteinExistence type="inferred from homology"/>
<dbReference type="SMART" id="SM00268">
    <property type="entry name" value="ACTIN"/>
    <property type="match status" value="1"/>
</dbReference>